<sequence length="410" mass="45873">MSKEKPSYLFVTVPNSVVPSGHTSDALAAVQNAAAKEGTALPITIPEFKIGTLDALVQQADELAKLQNTCESVVAKVGDALKNVLDGDQAKIESMKVVNDKPLEQYLRTFTWNKVKYRADKPLSELIDLLQKETQSIDNDVRSRYQQYNTSKSNLAALQRKQTGNLSTKSLISIVDPKLLVQNSFKNDGSRQDEDDAPGSEYIETHLIAVPLTNQKDFLKNYETLSPMVVPRSATLVTQDSEFALYSATTFKKHSQEFLHKCREHKWVPRDFKYKEGGKEEEAREVERSEKEERRLWGETLRMARTGWSESVMCWVHAIILRVFVETVLRYGLPLDFTTALIKTTPKQASKVRSGLDAAFSYLGGNAFGRDKKGRVTKDDSAVSAELQAAGHMGDGNDYTAYVCYGLEVD</sequence>
<comment type="similarity">
    <text evidence="1 6">Belongs to the V-ATPase C subunit family.</text>
</comment>
<name>A0A0G2GZX4_PHACM</name>
<reference evidence="7 8" key="2">
    <citation type="submission" date="2015-05" db="EMBL/GenBank/DDBJ databases">
        <authorList>
            <person name="Morales-Cruz A."/>
            <person name="Amrine K.C."/>
            <person name="Cantu D."/>
        </authorList>
    </citation>
    <scope>NUCLEOTIDE SEQUENCE [LARGE SCALE GENOMIC DNA]</scope>
    <source>
        <strain evidence="7">UCRPC4</strain>
    </source>
</reference>
<evidence type="ECO:0000313" key="8">
    <source>
        <dbReference type="Proteomes" id="UP000053317"/>
    </source>
</evidence>
<keyword evidence="2 6" id="KW-0813">Transport</keyword>
<dbReference type="InterPro" id="IPR004907">
    <property type="entry name" value="ATPase_V1-cplx_csu"/>
</dbReference>
<keyword evidence="8" id="KW-1185">Reference proteome</keyword>
<proteinExistence type="inferred from homology"/>
<dbReference type="SUPFAM" id="SSF118203">
    <property type="entry name" value="Vacuolar ATP synthase subunit C"/>
    <property type="match status" value="1"/>
</dbReference>
<dbReference type="FunFam" id="3.30.70.100:FF:000002">
    <property type="entry name" value="V-type proton ATPase subunit C"/>
    <property type="match status" value="1"/>
</dbReference>
<evidence type="ECO:0000256" key="3">
    <source>
        <dbReference type="ARBA" id="ARBA00022781"/>
    </source>
</evidence>
<dbReference type="Pfam" id="PF03223">
    <property type="entry name" value="V-ATPase_C"/>
    <property type="match status" value="1"/>
</dbReference>
<comment type="subunit">
    <text evidence="6">V-ATPase is a heteromultimeric enzyme composed of a peripheral catalytic V1 complex (components A to H) attached to an integral membrane V0 proton pore complex.</text>
</comment>
<dbReference type="Gene3D" id="3.30.70.1180">
    <property type="entry name" value="Vacuolar atp synthase subunit c, domain 1"/>
    <property type="match status" value="1"/>
</dbReference>
<dbReference type="PANTHER" id="PTHR10137">
    <property type="entry name" value="V-TYPE PROTON ATPASE SUBUNIT C"/>
    <property type="match status" value="1"/>
</dbReference>
<dbReference type="InterPro" id="IPR036132">
    <property type="entry name" value="Vac_ATP_synth_c_sf"/>
</dbReference>
<dbReference type="OrthoDB" id="6605928at2759"/>
<dbReference type="PANTHER" id="PTHR10137:SF0">
    <property type="entry name" value="V-TYPE PROTON ATPASE SUBUNIT C"/>
    <property type="match status" value="1"/>
</dbReference>
<evidence type="ECO:0000313" key="7">
    <source>
        <dbReference type="EMBL" id="KKY28673.1"/>
    </source>
</evidence>
<dbReference type="Gene3D" id="3.30.70.100">
    <property type="match status" value="1"/>
</dbReference>
<comment type="function">
    <text evidence="6">Subunit of the V1 complex of vacuolar(H+)-ATPase (V-ATPase), a multisubunit enzyme composed of a peripheral complex (V1) that hydrolyzes ATP and a membrane integral complex (V0) that translocates protons. V-ATPase is responsible for acidifying and maintaining the pH of intracellular compartments and in some cell types, is targeted to the plasma membrane, where it is responsible for acidifying the extracellular environment. Subunit C is necessary for the assembly of the catalytic sector of the enzyme and is likely to have a specific function in its catalytic activity.</text>
</comment>
<dbReference type="EMBL" id="LCWF01000010">
    <property type="protein sequence ID" value="KKY28673.1"/>
    <property type="molecule type" value="Genomic_DNA"/>
</dbReference>
<dbReference type="GO" id="GO:0046961">
    <property type="term" value="F:proton-transporting ATPase activity, rotational mechanism"/>
    <property type="evidence" value="ECO:0007669"/>
    <property type="project" value="InterPro"/>
</dbReference>
<evidence type="ECO:0000256" key="2">
    <source>
        <dbReference type="ARBA" id="ARBA00022448"/>
    </source>
</evidence>
<dbReference type="GO" id="GO:0000221">
    <property type="term" value="C:vacuolar proton-transporting V-type ATPase, V1 domain"/>
    <property type="evidence" value="ECO:0007669"/>
    <property type="project" value="EnsemblFungi"/>
</dbReference>
<organism evidence="7 8">
    <name type="scientific">Phaeomoniella chlamydospora</name>
    <name type="common">Phaeoacremonium chlamydosporum</name>
    <dbReference type="NCBI Taxonomy" id="158046"/>
    <lineage>
        <taxon>Eukaryota</taxon>
        <taxon>Fungi</taxon>
        <taxon>Dikarya</taxon>
        <taxon>Ascomycota</taxon>
        <taxon>Pezizomycotina</taxon>
        <taxon>Eurotiomycetes</taxon>
        <taxon>Chaetothyriomycetidae</taxon>
        <taxon>Phaeomoniellales</taxon>
        <taxon>Phaeomoniellaceae</taxon>
        <taxon>Phaeomoniella</taxon>
    </lineage>
</organism>
<evidence type="ECO:0000256" key="5">
    <source>
        <dbReference type="ARBA" id="ARBA00053565"/>
    </source>
</evidence>
<protein>
    <recommendedName>
        <fullName evidence="6">V-type proton ATPase subunit C</fullName>
    </recommendedName>
</protein>
<reference evidence="7 8" key="1">
    <citation type="submission" date="2015-05" db="EMBL/GenBank/DDBJ databases">
        <title>Distinctive expansion of gene families associated with plant cell wall degradation and secondary metabolism in the genomes of grapevine trunk pathogens.</title>
        <authorList>
            <person name="Lawrence D.P."/>
            <person name="Travadon R."/>
            <person name="Rolshausen P.E."/>
            <person name="Baumgartner K."/>
        </authorList>
    </citation>
    <scope>NUCLEOTIDE SEQUENCE [LARGE SCALE GENOMIC DNA]</scope>
    <source>
        <strain evidence="7">UCRPC4</strain>
    </source>
</reference>
<keyword evidence="4 6" id="KW-0406">Ion transport</keyword>
<comment type="function">
    <text evidence="5">Subunit of the V1 complex of vacuolar(H+)-ATPase (V-ATPase), a multisubunit enzyme composed of a peripheral complex (V1) that hydrolyzes ATP and a membrane integral complex (V0) that translocates protons. V-ATPase is responsible for acidifying and maintaining the pH of intracellular compartments. Subunit C is necessary for the assembly of the catalytic sector of the enzyme and is likely to have a specific function in its catalytic activity. Reversibly leaves the enzyme after glucose depletion, causing the catalytic subcomplex V1 to detach from the V0 section.</text>
</comment>
<dbReference type="CDD" id="cd14785">
    <property type="entry name" value="V-ATPase_C"/>
    <property type="match status" value="1"/>
</dbReference>
<evidence type="ECO:0000256" key="4">
    <source>
        <dbReference type="ARBA" id="ARBA00023065"/>
    </source>
</evidence>
<gene>
    <name evidence="7" type="ORF">UCRPC4_g00481</name>
</gene>
<evidence type="ECO:0000256" key="1">
    <source>
        <dbReference type="ARBA" id="ARBA00006138"/>
    </source>
</evidence>
<dbReference type="AlphaFoldDB" id="A0A0G2GZX4"/>
<keyword evidence="3 6" id="KW-0375">Hydrogen ion transport</keyword>
<comment type="caution">
    <text evidence="7">The sequence shown here is derived from an EMBL/GenBank/DDBJ whole genome shotgun (WGS) entry which is preliminary data.</text>
</comment>
<dbReference type="Proteomes" id="UP000053317">
    <property type="component" value="Unassembled WGS sequence"/>
</dbReference>
<dbReference type="Gene3D" id="1.20.1460.10">
    <property type="entry name" value="subunit c (vma5p) of the yeast v-atpase, domain 2"/>
    <property type="match status" value="1"/>
</dbReference>
<evidence type="ECO:0000256" key="6">
    <source>
        <dbReference type="RuleBase" id="RU364010"/>
    </source>
</evidence>
<accession>A0A0G2GZX4</accession>